<dbReference type="EC" id="2.3.1.234" evidence="1"/>
<evidence type="ECO:0000256" key="5">
    <source>
        <dbReference type="ARBA" id="ARBA00023004"/>
    </source>
</evidence>
<evidence type="ECO:0000313" key="9">
    <source>
        <dbReference type="EMBL" id="TWT90710.1"/>
    </source>
</evidence>
<sequence length="237" mass="24514">MTLLLAIESSGRNASMALFETVDEGPGGPFEHAPRLVQSVLPTPGQRGAVALAPAIDRLLSLAGASPNQIGLVAVTTGPGSFTGLRVGVATAKAFAYAVGAKVVAINTLDAIALRRADLGRPVVALLDAQRGELFAARYEAVEPLGDAATRILGPEGLEEMVQAGDLLTGPGVAKLTGALPVGAEAADKERWAPRAEEVGRVAAALAARGETLNPFELTPNYFRRSAAEDNWAKQRS</sequence>
<dbReference type="GO" id="GO:0005829">
    <property type="term" value="C:cytosol"/>
    <property type="evidence" value="ECO:0007669"/>
    <property type="project" value="TreeGrafter"/>
</dbReference>
<protein>
    <recommendedName>
        <fullName evidence="1">N(6)-L-threonylcarbamoyladenine synthase</fullName>
        <ecNumber evidence="1">2.3.1.234</ecNumber>
    </recommendedName>
</protein>
<evidence type="ECO:0000256" key="2">
    <source>
        <dbReference type="ARBA" id="ARBA00022679"/>
    </source>
</evidence>
<reference evidence="9 10" key="1">
    <citation type="submission" date="2019-02" db="EMBL/GenBank/DDBJ databases">
        <title>Deep-cultivation of Planctomycetes and their phenomic and genomic characterization uncovers novel biology.</title>
        <authorList>
            <person name="Wiegand S."/>
            <person name="Jogler M."/>
            <person name="Boedeker C."/>
            <person name="Pinto D."/>
            <person name="Vollmers J."/>
            <person name="Rivas-Marin E."/>
            <person name="Kohn T."/>
            <person name="Peeters S.H."/>
            <person name="Heuer A."/>
            <person name="Rast P."/>
            <person name="Oberbeckmann S."/>
            <person name="Bunk B."/>
            <person name="Jeske O."/>
            <person name="Meyerdierks A."/>
            <person name="Storesund J.E."/>
            <person name="Kallscheuer N."/>
            <person name="Luecker S."/>
            <person name="Lage O.M."/>
            <person name="Pohl T."/>
            <person name="Merkel B.J."/>
            <person name="Hornburger P."/>
            <person name="Mueller R.-W."/>
            <person name="Bruemmer F."/>
            <person name="Labrenz M."/>
            <person name="Spormann A.M."/>
            <person name="Op Den Camp H."/>
            <person name="Overmann J."/>
            <person name="Amann R."/>
            <person name="Jetten M.S.M."/>
            <person name="Mascher T."/>
            <person name="Medema M.H."/>
            <person name="Devos D.P."/>
            <person name="Kaster A.-K."/>
            <person name="Ovreas L."/>
            <person name="Rohde M."/>
            <person name="Galperin M.Y."/>
            <person name="Jogler C."/>
        </authorList>
    </citation>
    <scope>NUCLEOTIDE SEQUENCE [LARGE SCALE GENOMIC DNA]</scope>
    <source>
        <strain evidence="9 10">Mal64</strain>
    </source>
</reference>
<evidence type="ECO:0000259" key="8">
    <source>
        <dbReference type="Pfam" id="PF00814"/>
    </source>
</evidence>
<dbReference type="OrthoDB" id="9784166at2"/>
<dbReference type="EMBL" id="SJPQ01000001">
    <property type="protein sequence ID" value="TWT90710.1"/>
    <property type="molecule type" value="Genomic_DNA"/>
</dbReference>
<name>A0A5C5ZTX3_9BACT</name>
<dbReference type="PRINTS" id="PR00789">
    <property type="entry name" value="OSIALOPTASE"/>
</dbReference>
<dbReference type="InterPro" id="IPR043129">
    <property type="entry name" value="ATPase_NBD"/>
</dbReference>
<dbReference type="PANTHER" id="PTHR11735:SF11">
    <property type="entry name" value="TRNA THREONYLCARBAMOYLADENOSINE BIOSYNTHESIS PROTEIN TSAB"/>
    <property type="match status" value="1"/>
</dbReference>
<dbReference type="InterPro" id="IPR000905">
    <property type="entry name" value="Gcp-like_dom"/>
</dbReference>
<dbReference type="InterPro" id="IPR022496">
    <property type="entry name" value="T6A_TsaB"/>
</dbReference>
<keyword evidence="10" id="KW-1185">Reference proteome</keyword>
<dbReference type="GO" id="GO:0061711">
    <property type="term" value="F:tRNA N(6)-L-threonylcarbamoyladenine synthase activity"/>
    <property type="evidence" value="ECO:0007669"/>
    <property type="project" value="UniProtKB-EC"/>
</dbReference>
<dbReference type="CDD" id="cd24032">
    <property type="entry name" value="ASKHA_NBD_TsaB"/>
    <property type="match status" value="1"/>
</dbReference>
<dbReference type="AlphaFoldDB" id="A0A5C5ZTX3"/>
<evidence type="ECO:0000256" key="1">
    <source>
        <dbReference type="ARBA" id="ARBA00012156"/>
    </source>
</evidence>
<keyword evidence="6" id="KW-0012">Acyltransferase</keyword>
<proteinExistence type="predicted"/>
<comment type="catalytic activity">
    <reaction evidence="7">
        <text>L-threonylcarbamoyladenylate + adenosine(37) in tRNA = N(6)-L-threonylcarbamoyladenosine(37) in tRNA + AMP + H(+)</text>
        <dbReference type="Rhea" id="RHEA:37059"/>
        <dbReference type="Rhea" id="RHEA-COMP:10162"/>
        <dbReference type="Rhea" id="RHEA-COMP:10163"/>
        <dbReference type="ChEBI" id="CHEBI:15378"/>
        <dbReference type="ChEBI" id="CHEBI:73682"/>
        <dbReference type="ChEBI" id="CHEBI:74411"/>
        <dbReference type="ChEBI" id="CHEBI:74418"/>
        <dbReference type="ChEBI" id="CHEBI:456215"/>
        <dbReference type="EC" id="2.3.1.234"/>
    </reaction>
</comment>
<dbReference type="InterPro" id="IPR017861">
    <property type="entry name" value="KAE1/TsaD"/>
</dbReference>
<feature type="domain" description="Gcp-like" evidence="8">
    <location>
        <begin position="50"/>
        <end position="146"/>
    </location>
</feature>
<evidence type="ECO:0000256" key="4">
    <source>
        <dbReference type="ARBA" id="ARBA00022723"/>
    </source>
</evidence>
<accession>A0A5C5ZTX3</accession>
<comment type="caution">
    <text evidence="9">The sequence shown here is derived from an EMBL/GenBank/DDBJ whole genome shotgun (WGS) entry which is preliminary data.</text>
</comment>
<dbReference type="NCBIfam" id="TIGR03725">
    <property type="entry name" value="T6A_YeaZ"/>
    <property type="match status" value="1"/>
</dbReference>
<keyword evidence="4" id="KW-0479">Metal-binding</keyword>
<dbReference type="Gene3D" id="3.30.420.40">
    <property type="match status" value="2"/>
</dbReference>
<dbReference type="Pfam" id="PF00814">
    <property type="entry name" value="TsaD"/>
    <property type="match status" value="1"/>
</dbReference>
<evidence type="ECO:0000256" key="3">
    <source>
        <dbReference type="ARBA" id="ARBA00022694"/>
    </source>
</evidence>
<organism evidence="9 10">
    <name type="scientific">Pseudobythopirellula maris</name>
    <dbReference type="NCBI Taxonomy" id="2527991"/>
    <lineage>
        <taxon>Bacteria</taxon>
        <taxon>Pseudomonadati</taxon>
        <taxon>Planctomycetota</taxon>
        <taxon>Planctomycetia</taxon>
        <taxon>Pirellulales</taxon>
        <taxon>Lacipirellulaceae</taxon>
        <taxon>Pseudobythopirellula</taxon>
    </lineage>
</organism>
<dbReference type="RefSeq" id="WP_146397829.1">
    <property type="nucleotide sequence ID" value="NZ_SJPQ01000001.1"/>
</dbReference>
<evidence type="ECO:0000313" key="10">
    <source>
        <dbReference type="Proteomes" id="UP000315440"/>
    </source>
</evidence>
<dbReference type="GO" id="GO:0046872">
    <property type="term" value="F:metal ion binding"/>
    <property type="evidence" value="ECO:0007669"/>
    <property type="project" value="UniProtKB-KW"/>
</dbReference>
<evidence type="ECO:0000256" key="7">
    <source>
        <dbReference type="ARBA" id="ARBA00048117"/>
    </source>
</evidence>
<gene>
    <name evidence="9" type="primary">tsaB</name>
    <name evidence="9" type="ORF">Mal64_11050</name>
</gene>
<keyword evidence="2" id="KW-0808">Transferase</keyword>
<dbReference type="GO" id="GO:0002949">
    <property type="term" value="P:tRNA threonylcarbamoyladenosine modification"/>
    <property type="evidence" value="ECO:0007669"/>
    <property type="project" value="InterPro"/>
</dbReference>
<keyword evidence="3" id="KW-0819">tRNA processing</keyword>
<dbReference type="SUPFAM" id="SSF53067">
    <property type="entry name" value="Actin-like ATPase domain"/>
    <property type="match status" value="2"/>
</dbReference>
<dbReference type="PANTHER" id="PTHR11735">
    <property type="entry name" value="TRNA N6-ADENOSINE THREONYLCARBAMOYLTRANSFERASE"/>
    <property type="match status" value="1"/>
</dbReference>
<evidence type="ECO:0000256" key="6">
    <source>
        <dbReference type="ARBA" id="ARBA00023315"/>
    </source>
</evidence>
<dbReference type="Proteomes" id="UP000315440">
    <property type="component" value="Unassembled WGS sequence"/>
</dbReference>
<keyword evidence="5" id="KW-0408">Iron</keyword>